<gene>
    <name evidence="1" type="ORF">M8006_00145</name>
</gene>
<accession>A0ABT0SKS3</accession>
<name>A0ABT0SKS3_9GAMM</name>
<protein>
    <recommendedName>
        <fullName evidence="3">CHAT domain-containing protein</fullName>
    </recommendedName>
</protein>
<evidence type="ECO:0000313" key="1">
    <source>
        <dbReference type="EMBL" id="MCL7928406.1"/>
    </source>
</evidence>
<dbReference type="Proteomes" id="UP001165308">
    <property type="component" value="Unassembled WGS sequence"/>
</dbReference>
<organism evidence="1 2">
    <name type="scientific">Halomonas llamarensis</name>
    <dbReference type="NCBI Taxonomy" id="2945104"/>
    <lineage>
        <taxon>Bacteria</taxon>
        <taxon>Pseudomonadati</taxon>
        <taxon>Pseudomonadota</taxon>
        <taxon>Gammaproteobacteria</taxon>
        <taxon>Oceanospirillales</taxon>
        <taxon>Halomonadaceae</taxon>
        <taxon>Halomonas</taxon>
    </lineage>
</organism>
<sequence length="68" mass="7776">MHRVLREDDRYLWLCFEPYVAALRDEILNANPAQVIMLNSCFAGTQGDEQLSNLQLELAAQDINLLVI</sequence>
<reference evidence="1" key="1">
    <citation type="submission" date="2022-05" db="EMBL/GenBank/DDBJ databases">
        <title>Halomonas geminus sp. nov. and Halomonas llamarensis sp. nov. isolated from high-altitude salars of the Atacama Desert.</title>
        <authorList>
            <person name="Hintersatz C."/>
            <person name="Rojas L.A."/>
            <person name="Wei T.-S."/>
            <person name="Kutschke S."/>
            <person name="Lehmann F."/>
            <person name="Jain R."/>
            <person name="Pollmann K."/>
        </authorList>
    </citation>
    <scope>NUCLEOTIDE SEQUENCE</scope>
    <source>
        <strain evidence="1">ATCHA</strain>
    </source>
</reference>
<dbReference type="RefSeq" id="WP_250078842.1">
    <property type="nucleotide sequence ID" value="NZ_JAMJPJ010000001.1"/>
</dbReference>
<evidence type="ECO:0000313" key="2">
    <source>
        <dbReference type="Proteomes" id="UP001165308"/>
    </source>
</evidence>
<keyword evidence="2" id="KW-1185">Reference proteome</keyword>
<dbReference type="EMBL" id="JAMJPJ010000001">
    <property type="protein sequence ID" value="MCL7928406.1"/>
    <property type="molecule type" value="Genomic_DNA"/>
</dbReference>
<evidence type="ECO:0008006" key="3">
    <source>
        <dbReference type="Google" id="ProtNLM"/>
    </source>
</evidence>
<comment type="caution">
    <text evidence="1">The sequence shown here is derived from an EMBL/GenBank/DDBJ whole genome shotgun (WGS) entry which is preliminary data.</text>
</comment>
<proteinExistence type="predicted"/>